<dbReference type="Proteomes" id="UP000332933">
    <property type="component" value="Unassembled WGS sequence"/>
</dbReference>
<organism evidence="4 5">
    <name type="scientific">Aphanomyces stellatus</name>
    <dbReference type="NCBI Taxonomy" id="120398"/>
    <lineage>
        <taxon>Eukaryota</taxon>
        <taxon>Sar</taxon>
        <taxon>Stramenopiles</taxon>
        <taxon>Oomycota</taxon>
        <taxon>Saprolegniomycetes</taxon>
        <taxon>Saprolegniales</taxon>
        <taxon>Verrucalvaceae</taxon>
        <taxon>Aphanomyces</taxon>
    </lineage>
</organism>
<name>A0A485L267_9STRA</name>
<reference evidence="3" key="2">
    <citation type="submission" date="2019-06" db="EMBL/GenBank/DDBJ databases">
        <title>Genomics analysis of Aphanomyces spp. identifies a new class of oomycete effector associated with host adaptation.</title>
        <authorList>
            <person name="Gaulin E."/>
        </authorList>
    </citation>
    <scope>NUCLEOTIDE SEQUENCE</scope>
    <source>
        <strain evidence="3">CBS 578.67</strain>
    </source>
</reference>
<feature type="signal peptide" evidence="2">
    <location>
        <begin position="1"/>
        <end position="18"/>
    </location>
</feature>
<proteinExistence type="predicted"/>
<evidence type="ECO:0000256" key="2">
    <source>
        <dbReference type="SAM" id="SignalP"/>
    </source>
</evidence>
<protein>
    <submittedName>
        <fullName evidence="4">Aste57867_14151 protein</fullName>
    </submittedName>
</protein>
<keyword evidence="2" id="KW-0732">Signal</keyword>
<reference evidence="4 5" key="1">
    <citation type="submission" date="2019-03" db="EMBL/GenBank/DDBJ databases">
        <authorList>
            <person name="Gaulin E."/>
            <person name="Dumas B."/>
        </authorList>
    </citation>
    <scope>NUCLEOTIDE SEQUENCE [LARGE SCALE GENOMIC DNA]</scope>
    <source>
        <strain evidence="4">CBS 568.67</strain>
    </source>
</reference>
<evidence type="ECO:0000313" key="5">
    <source>
        <dbReference type="Proteomes" id="UP000332933"/>
    </source>
</evidence>
<sequence length="217" mass="22284">MKSIVFVIASMLLAGVSSMSQQRADPNAINKCTEGVISVLNTAVVNPGATTCATEAGVTNIKSLLTGPKADDAMKILKAKSCGTWYEAVAASIVKTAKPCDFYDPKSGTPGKPSTSNTAKFKWSFRDFVREASKIKVVKAKPTTTVKPSATKPKTTAAKGSKPATSSASATTTAPASGTKATTATPTMTTAKPSSAPVTKPVVPVTTAKISLTTKKP</sequence>
<feature type="region of interest" description="Disordered" evidence="1">
    <location>
        <begin position="140"/>
        <end position="200"/>
    </location>
</feature>
<evidence type="ECO:0000313" key="4">
    <source>
        <dbReference type="EMBL" id="VFT90977.1"/>
    </source>
</evidence>
<accession>A0A485L267</accession>
<feature type="chain" id="PRO_5036355520" evidence="2">
    <location>
        <begin position="19"/>
        <end position="217"/>
    </location>
</feature>
<evidence type="ECO:0000313" key="3">
    <source>
        <dbReference type="EMBL" id="KAF0695002.1"/>
    </source>
</evidence>
<evidence type="ECO:0000256" key="1">
    <source>
        <dbReference type="SAM" id="MobiDB-lite"/>
    </source>
</evidence>
<dbReference type="EMBL" id="CAADRA010005546">
    <property type="protein sequence ID" value="VFT90977.1"/>
    <property type="molecule type" value="Genomic_DNA"/>
</dbReference>
<dbReference type="AlphaFoldDB" id="A0A485L267"/>
<gene>
    <name evidence="4" type="primary">Aste57867_14151</name>
    <name evidence="3" type="ORF">As57867_014100</name>
    <name evidence="4" type="ORF">ASTE57867_14151</name>
</gene>
<keyword evidence="5" id="KW-1185">Reference proteome</keyword>
<dbReference type="OrthoDB" id="78069at2759"/>
<dbReference type="EMBL" id="VJMH01005525">
    <property type="protein sequence ID" value="KAF0695002.1"/>
    <property type="molecule type" value="Genomic_DNA"/>
</dbReference>